<evidence type="ECO:0000313" key="1">
    <source>
        <dbReference type="EMBL" id="HIS31726.1"/>
    </source>
</evidence>
<sequence>MTEEIRKILDEAEMILVGIGTECGLSRHSREELADFYGELAGILQGKPYFVVTLNTDDLIWDSPLEEEQAVAPCGSDRTGNVVSNENYDESWYLPKWQSYTKWIQNTLHRRLAVLELGVGMEYPGVIRWPFEKTAYFNKKAVLVRVHSRLFQIPAELGERGIPVEADPVEFLGKGADR</sequence>
<gene>
    <name evidence="1" type="ORF">IAB44_09315</name>
</gene>
<accession>A0A9D1JK01</accession>
<evidence type="ECO:0000313" key="2">
    <source>
        <dbReference type="Proteomes" id="UP000823935"/>
    </source>
</evidence>
<organism evidence="1 2">
    <name type="scientific">Candidatus Limivivens intestinipullorum</name>
    <dbReference type="NCBI Taxonomy" id="2840858"/>
    <lineage>
        <taxon>Bacteria</taxon>
        <taxon>Bacillati</taxon>
        <taxon>Bacillota</taxon>
        <taxon>Clostridia</taxon>
        <taxon>Lachnospirales</taxon>
        <taxon>Lachnospiraceae</taxon>
        <taxon>Lachnospiraceae incertae sedis</taxon>
        <taxon>Candidatus Limivivens</taxon>
    </lineage>
</organism>
<reference evidence="1" key="1">
    <citation type="submission" date="2020-10" db="EMBL/GenBank/DDBJ databases">
        <authorList>
            <person name="Gilroy R."/>
        </authorList>
    </citation>
    <scope>NUCLEOTIDE SEQUENCE</scope>
    <source>
        <strain evidence="1">CHK190-19873</strain>
    </source>
</reference>
<comment type="caution">
    <text evidence="1">The sequence shown here is derived from an EMBL/GenBank/DDBJ whole genome shotgun (WGS) entry which is preliminary data.</text>
</comment>
<name>A0A9D1JK01_9FIRM</name>
<dbReference type="EMBL" id="DVIQ01000053">
    <property type="protein sequence ID" value="HIS31726.1"/>
    <property type="molecule type" value="Genomic_DNA"/>
</dbReference>
<proteinExistence type="predicted"/>
<reference evidence="1" key="2">
    <citation type="journal article" date="2021" name="PeerJ">
        <title>Extensive microbial diversity within the chicken gut microbiome revealed by metagenomics and culture.</title>
        <authorList>
            <person name="Gilroy R."/>
            <person name="Ravi A."/>
            <person name="Getino M."/>
            <person name="Pursley I."/>
            <person name="Horton D.L."/>
            <person name="Alikhan N.F."/>
            <person name="Baker D."/>
            <person name="Gharbi K."/>
            <person name="Hall N."/>
            <person name="Watson M."/>
            <person name="Adriaenssens E.M."/>
            <person name="Foster-Nyarko E."/>
            <person name="Jarju S."/>
            <person name="Secka A."/>
            <person name="Antonio M."/>
            <person name="Oren A."/>
            <person name="Chaudhuri R.R."/>
            <person name="La Ragione R."/>
            <person name="Hildebrand F."/>
            <person name="Pallen M.J."/>
        </authorList>
    </citation>
    <scope>NUCLEOTIDE SEQUENCE</scope>
    <source>
        <strain evidence="1">CHK190-19873</strain>
    </source>
</reference>
<dbReference type="Proteomes" id="UP000823935">
    <property type="component" value="Unassembled WGS sequence"/>
</dbReference>
<protein>
    <submittedName>
        <fullName evidence="1">Uncharacterized protein</fullName>
    </submittedName>
</protein>
<dbReference type="AlphaFoldDB" id="A0A9D1JK01"/>